<reference evidence="2" key="1">
    <citation type="journal article" date="2018" name="Nat. Plants">
        <title>Whole-genome landscape of Medicago truncatula symbiotic genes.</title>
        <authorList>
            <person name="Pecrix Y."/>
            <person name="Staton S.E."/>
            <person name="Sallet E."/>
            <person name="Lelandais-Briere C."/>
            <person name="Moreau S."/>
            <person name="Carrere S."/>
            <person name="Blein T."/>
            <person name="Jardinaud M.F."/>
            <person name="Latrasse D."/>
            <person name="Zouine M."/>
            <person name="Zahm M."/>
            <person name="Kreplak J."/>
            <person name="Mayjonade B."/>
            <person name="Satge C."/>
            <person name="Perez M."/>
            <person name="Cauet S."/>
            <person name="Marande W."/>
            <person name="Chantry-Darmon C."/>
            <person name="Lopez-Roques C."/>
            <person name="Bouchez O."/>
            <person name="Berard A."/>
            <person name="Debelle F."/>
            <person name="Munos S."/>
            <person name="Bendahmane A."/>
            <person name="Berges H."/>
            <person name="Niebel A."/>
            <person name="Buitink J."/>
            <person name="Frugier F."/>
            <person name="Benhamed M."/>
            <person name="Crespi M."/>
            <person name="Gouzy J."/>
            <person name="Gamas P."/>
        </authorList>
    </citation>
    <scope>NUCLEOTIDE SEQUENCE [LARGE SCALE GENOMIC DNA]</scope>
    <source>
        <strain evidence="2">cv. Jemalong A17</strain>
    </source>
</reference>
<dbReference type="Gramene" id="rna12252">
    <property type="protein sequence ID" value="RHN75984.1"/>
    <property type="gene ID" value="gene12252"/>
</dbReference>
<dbReference type="EMBL" id="PSQE01000002">
    <property type="protein sequence ID" value="RHN75984.1"/>
    <property type="molecule type" value="Genomic_DNA"/>
</dbReference>
<dbReference type="Proteomes" id="UP000265566">
    <property type="component" value="Chromosome 2"/>
</dbReference>
<comment type="caution">
    <text evidence="1">The sequence shown here is derived from an EMBL/GenBank/DDBJ whole genome shotgun (WGS) entry which is preliminary data.</text>
</comment>
<name>A0A396JFS3_MEDTR</name>
<accession>A0A396JFS3</accession>
<evidence type="ECO:0000313" key="2">
    <source>
        <dbReference type="Proteomes" id="UP000265566"/>
    </source>
</evidence>
<organism evidence="1 2">
    <name type="scientific">Medicago truncatula</name>
    <name type="common">Barrel medic</name>
    <name type="synonym">Medicago tribuloides</name>
    <dbReference type="NCBI Taxonomy" id="3880"/>
    <lineage>
        <taxon>Eukaryota</taxon>
        <taxon>Viridiplantae</taxon>
        <taxon>Streptophyta</taxon>
        <taxon>Embryophyta</taxon>
        <taxon>Tracheophyta</taxon>
        <taxon>Spermatophyta</taxon>
        <taxon>Magnoliopsida</taxon>
        <taxon>eudicotyledons</taxon>
        <taxon>Gunneridae</taxon>
        <taxon>Pentapetalae</taxon>
        <taxon>rosids</taxon>
        <taxon>fabids</taxon>
        <taxon>Fabales</taxon>
        <taxon>Fabaceae</taxon>
        <taxon>Papilionoideae</taxon>
        <taxon>50 kb inversion clade</taxon>
        <taxon>NPAAA clade</taxon>
        <taxon>Hologalegina</taxon>
        <taxon>IRL clade</taxon>
        <taxon>Trifolieae</taxon>
        <taxon>Medicago</taxon>
    </lineage>
</organism>
<evidence type="ECO:0000313" key="1">
    <source>
        <dbReference type="EMBL" id="RHN75984.1"/>
    </source>
</evidence>
<dbReference type="AlphaFoldDB" id="A0A396JFS3"/>
<protein>
    <submittedName>
        <fullName evidence="1">Uncharacterized protein</fullName>
    </submittedName>
</protein>
<sequence>MLTWWLRQMVERSSCSCWVWSLRRNLRWKMMTSELRDDDDDGVVGVWVVRLERGVVDFGVEALMAILVLHIGK</sequence>
<gene>
    <name evidence="1" type="ORF">MtrunA17_Chr2g0327111</name>
</gene>
<proteinExistence type="predicted"/>